<feature type="region of interest" description="Disordered" evidence="1">
    <location>
        <begin position="737"/>
        <end position="758"/>
    </location>
</feature>
<dbReference type="EMBL" id="ML994614">
    <property type="protein sequence ID" value="KAF2193233.1"/>
    <property type="molecule type" value="Genomic_DNA"/>
</dbReference>
<keyword evidence="3" id="KW-1185">Reference proteome</keyword>
<accession>A0A6A6EQC9</accession>
<evidence type="ECO:0000256" key="1">
    <source>
        <dbReference type="SAM" id="MobiDB-lite"/>
    </source>
</evidence>
<feature type="compositionally biased region" description="Low complexity" evidence="1">
    <location>
        <begin position="72"/>
        <end position="85"/>
    </location>
</feature>
<proteinExistence type="predicted"/>
<feature type="region of interest" description="Disordered" evidence="1">
    <location>
        <begin position="62"/>
        <end position="124"/>
    </location>
</feature>
<reference evidence="2" key="1">
    <citation type="journal article" date="2020" name="Stud. Mycol.">
        <title>101 Dothideomycetes genomes: a test case for predicting lifestyles and emergence of pathogens.</title>
        <authorList>
            <person name="Haridas S."/>
            <person name="Albert R."/>
            <person name="Binder M."/>
            <person name="Bloem J."/>
            <person name="Labutti K."/>
            <person name="Salamov A."/>
            <person name="Andreopoulos B."/>
            <person name="Baker S."/>
            <person name="Barry K."/>
            <person name="Bills G."/>
            <person name="Bluhm B."/>
            <person name="Cannon C."/>
            <person name="Castanera R."/>
            <person name="Culley D."/>
            <person name="Daum C."/>
            <person name="Ezra D."/>
            <person name="Gonzalez J."/>
            <person name="Henrissat B."/>
            <person name="Kuo A."/>
            <person name="Liang C."/>
            <person name="Lipzen A."/>
            <person name="Lutzoni F."/>
            <person name="Magnuson J."/>
            <person name="Mondo S."/>
            <person name="Nolan M."/>
            <person name="Ohm R."/>
            <person name="Pangilinan J."/>
            <person name="Park H.-J."/>
            <person name="Ramirez L."/>
            <person name="Alfaro M."/>
            <person name="Sun H."/>
            <person name="Tritt A."/>
            <person name="Yoshinaga Y."/>
            <person name="Zwiers L.-H."/>
            <person name="Turgeon B."/>
            <person name="Goodwin S."/>
            <person name="Spatafora J."/>
            <person name="Crous P."/>
            <person name="Grigoriev I."/>
        </authorList>
    </citation>
    <scope>NUCLEOTIDE SEQUENCE</scope>
    <source>
        <strain evidence="2">CBS 207.26</strain>
    </source>
</reference>
<feature type="compositionally biased region" description="Polar residues" evidence="1">
    <location>
        <begin position="244"/>
        <end position="263"/>
    </location>
</feature>
<feature type="compositionally biased region" description="Basic residues" evidence="1">
    <location>
        <begin position="373"/>
        <end position="391"/>
    </location>
</feature>
<feature type="compositionally biased region" description="Polar residues" evidence="1">
    <location>
        <begin position="62"/>
        <end position="71"/>
    </location>
</feature>
<dbReference type="OrthoDB" id="5333304at2759"/>
<feature type="compositionally biased region" description="Polar residues" evidence="1">
    <location>
        <begin position="103"/>
        <end position="123"/>
    </location>
</feature>
<feature type="region of interest" description="Disordered" evidence="1">
    <location>
        <begin position="351"/>
        <end position="458"/>
    </location>
</feature>
<protein>
    <submittedName>
        <fullName evidence="2">Uncharacterized protein</fullName>
    </submittedName>
</protein>
<dbReference type="Proteomes" id="UP000800200">
    <property type="component" value="Unassembled WGS sequence"/>
</dbReference>
<name>A0A6A6EQC9_9PEZI</name>
<evidence type="ECO:0000313" key="2">
    <source>
        <dbReference type="EMBL" id="KAF2193233.1"/>
    </source>
</evidence>
<feature type="compositionally biased region" description="Low complexity" evidence="1">
    <location>
        <begin position="208"/>
        <end position="220"/>
    </location>
</feature>
<organism evidence="2 3">
    <name type="scientific">Zopfia rhizophila CBS 207.26</name>
    <dbReference type="NCBI Taxonomy" id="1314779"/>
    <lineage>
        <taxon>Eukaryota</taxon>
        <taxon>Fungi</taxon>
        <taxon>Dikarya</taxon>
        <taxon>Ascomycota</taxon>
        <taxon>Pezizomycotina</taxon>
        <taxon>Dothideomycetes</taxon>
        <taxon>Dothideomycetes incertae sedis</taxon>
        <taxon>Zopfiaceae</taxon>
        <taxon>Zopfia</taxon>
    </lineage>
</organism>
<feature type="region of interest" description="Disordered" evidence="1">
    <location>
        <begin position="192"/>
        <end position="337"/>
    </location>
</feature>
<sequence length="784" mass="88248">MSSAITTASPHLDGNGVVPPEAQRIADFYDKLLQLRDEVFAGKHPRIHLPPTVLEQVAPCHAQNTPPFSSKPTTNGTPSGSHSSHPLPPRPESSLQHYPPPTGYSSPAQNAQRPFTAKSTSSGIDPVLLTKSDHLIRAELQLKRQQLERGLKDQLDKKAKNGDKEVPIDDGRFDVEQILTKAQELVKPLSGLQVTANSSEGSESFDENSYYSSQANSWSSEEVDSNQNSNGAYAADARSALEAQLTTANSATRSNAQPKQADTTIIDLDEEYEPADDIEIYEPPKAHEEQEESEYSPPPADIGPVESSKGRGRDRGSETYGGMNGYDLNNSPSSSLLSACLHQDDTTVDCADSRLRSSRRQSPIGHPPPVQNPRKRRREEKRRQHANKRVARSPEPYIKEEPQSPPPFASYSDPQPSKRRALQTLSSDVEVVGARDGRTQPVYYREQESGPRAYRQYEEPLSPTVIRVPQRRLERDDQDLRRVASLQYARRPYSPGAEPLPFSASETRHVRAASHAFVDRSMGPVYREASVRPSAASRYIRERSRSPVHEYLPRAQSPMIMAPPRRIVVDQYGNKYYAAPVDVRESVAPPSRRIEAEPYFERALTREPTMRAPLRADPYEEDDAQRMPPPPPRRYVDPLDAEVIETRPMRQREISLRPVDADYPSAREVIERRPVVQYEEMGPPREYVPTRAYSVRPEVVRREVPGEYAPVRHESVQPGYMTVAAPRYREVSAVHQDPYDDRPRYGYAAPSQGRRYADEGVVERPVEVAQEPYAGEARRVTYRY</sequence>
<feature type="region of interest" description="Disordered" evidence="1">
    <location>
        <begin position="617"/>
        <end position="637"/>
    </location>
</feature>
<evidence type="ECO:0000313" key="3">
    <source>
        <dbReference type="Proteomes" id="UP000800200"/>
    </source>
</evidence>
<feature type="compositionally biased region" description="Polar residues" evidence="1">
    <location>
        <begin position="192"/>
        <end position="202"/>
    </location>
</feature>
<feature type="compositionally biased region" description="Basic and acidic residues" evidence="1">
    <location>
        <begin position="308"/>
        <end position="317"/>
    </location>
</feature>
<gene>
    <name evidence="2" type="ORF">K469DRAFT_735188</name>
</gene>
<feature type="compositionally biased region" description="Acidic residues" evidence="1">
    <location>
        <begin position="267"/>
        <end position="280"/>
    </location>
</feature>
<feature type="compositionally biased region" description="Low complexity" evidence="1">
    <location>
        <begin position="328"/>
        <end position="337"/>
    </location>
</feature>
<dbReference type="AlphaFoldDB" id="A0A6A6EQC9"/>